<name>F3YYL2_DESAF</name>
<dbReference type="RefSeq" id="WP_014260466.1">
    <property type="nucleotide sequence ID" value="NC_016629.1"/>
</dbReference>
<keyword evidence="2" id="KW-1185">Reference proteome</keyword>
<dbReference type="Pfam" id="PF13899">
    <property type="entry name" value="Thioredoxin_7"/>
    <property type="match status" value="1"/>
</dbReference>
<sequence length="208" mass="23084">MAPGIESGREPKTRPRGVVAGKGITWERDLDYALRLAKAGGKPVLLYFHNPDCVACQAQESEAFVDGAVVSAVKEQVVPAWLPHDHIPLSSEYGVTWSPSLLVLDPEGRAHRCEIGFLPAEELVPFLLLGCAGVYFDGDKFDYAVPLLEQLLNRHGRSAYAPEARFLLGAAAWKASNDPSRLRLTYEDLQRTWPDSLWAKKARPYTRL</sequence>
<gene>
    <name evidence="1" type="ORF">Desaf_2443</name>
</gene>
<evidence type="ECO:0008006" key="3">
    <source>
        <dbReference type="Google" id="ProtNLM"/>
    </source>
</evidence>
<dbReference type="EMBL" id="CP003221">
    <property type="protein sequence ID" value="EGJ50766.1"/>
    <property type="molecule type" value="Genomic_DNA"/>
</dbReference>
<accession>F3YYL2</accession>
<dbReference type="InterPro" id="IPR036249">
    <property type="entry name" value="Thioredoxin-like_sf"/>
</dbReference>
<evidence type="ECO:0000313" key="2">
    <source>
        <dbReference type="Proteomes" id="UP000007844"/>
    </source>
</evidence>
<reference evidence="1 2" key="1">
    <citation type="journal article" date="2011" name="J. Bacteriol.">
        <title>Genome sequence of the mercury-methylating and pleomorphic Desulfovibrio africanus Strain Walvis Bay.</title>
        <authorList>
            <person name="Brown S.D."/>
            <person name="Wall J.D."/>
            <person name="Kucken A.M."/>
            <person name="Gilmour C.C."/>
            <person name="Podar M."/>
            <person name="Brandt C.C."/>
            <person name="Teshima H."/>
            <person name="Detter J.C."/>
            <person name="Han C.S."/>
            <person name="Land M.L."/>
            <person name="Lucas S."/>
            <person name="Han J."/>
            <person name="Pennacchio L."/>
            <person name="Nolan M."/>
            <person name="Pitluck S."/>
            <person name="Woyke T."/>
            <person name="Goodwin L."/>
            <person name="Palumbo A.V."/>
            <person name="Elias D.A."/>
        </authorList>
    </citation>
    <scope>NUCLEOTIDE SEQUENCE [LARGE SCALE GENOMIC DNA]</scope>
    <source>
        <strain evidence="1 2">Walvis Bay</strain>
    </source>
</reference>
<protein>
    <recommendedName>
        <fullName evidence="3">Thioredoxin domain-containing protein</fullName>
    </recommendedName>
</protein>
<dbReference type="HOGENOM" id="CLU_124905_0_0_7"/>
<dbReference type="STRING" id="690850.Desaf_2443"/>
<dbReference type="Gene3D" id="3.40.30.10">
    <property type="entry name" value="Glutaredoxin"/>
    <property type="match status" value="1"/>
</dbReference>
<dbReference type="Gene3D" id="1.25.40.10">
    <property type="entry name" value="Tetratricopeptide repeat domain"/>
    <property type="match status" value="1"/>
</dbReference>
<dbReference type="KEGG" id="daf:Desaf_2443"/>
<dbReference type="eggNOG" id="COG1331">
    <property type="taxonomic scope" value="Bacteria"/>
</dbReference>
<dbReference type="SUPFAM" id="SSF52833">
    <property type="entry name" value="Thioredoxin-like"/>
    <property type="match status" value="1"/>
</dbReference>
<dbReference type="Proteomes" id="UP000007844">
    <property type="component" value="Chromosome"/>
</dbReference>
<evidence type="ECO:0000313" key="1">
    <source>
        <dbReference type="EMBL" id="EGJ50766.1"/>
    </source>
</evidence>
<organism evidence="1 2">
    <name type="scientific">Desulfocurvibacter africanus subsp. africanus str. Walvis Bay</name>
    <dbReference type="NCBI Taxonomy" id="690850"/>
    <lineage>
        <taxon>Bacteria</taxon>
        <taxon>Pseudomonadati</taxon>
        <taxon>Thermodesulfobacteriota</taxon>
        <taxon>Desulfovibrionia</taxon>
        <taxon>Desulfovibrionales</taxon>
        <taxon>Desulfovibrionaceae</taxon>
        <taxon>Desulfocurvibacter</taxon>
    </lineage>
</organism>
<dbReference type="InterPro" id="IPR011990">
    <property type="entry name" value="TPR-like_helical_dom_sf"/>
</dbReference>
<dbReference type="AlphaFoldDB" id="F3YYL2"/>
<proteinExistence type="predicted"/>